<protein>
    <submittedName>
        <fullName evidence="3">Universal stress protein</fullName>
    </submittedName>
</protein>
<gene>
    <name evidence="3" type="ORF">ACFQZJ_14705</name>
</gene>
<name>A0ABW3B6L1_9FLAO</name>
<dbReference type="Gene3D" id="3.40.50.620">
    <property type="entry name" value="HUPs"/>
    <property type="match status" value="2"/>
</dbReference>
<dbReference type="InterPro" id="IPR006015">
    <property type="entry name" value="Universal_stress_UspA"/>
</dbReference>
<dbReference type="InterPro" id="IPR006016">
    <property type="entry name" value="UspA"/>
</dbReference>
<proteinExistence type="inferred from homology"/>
<reference evidence="4" key="1">
    <citation type="journal article" date="2019" name="Int. J. Syst. Evol. Microbiol.">
        <title>The Global Catalogue of Microorganisms (GCM) 10K type strain sequencing project: providing services to taxonomists for standard genome sequencing and annotation.</title>
        <authorList>
            <consortium name="The Broad Institute Genomics Platform"/>
            <consortium name="The Broad Institute Genome Sequencing Center for Infectious Disease"/>
            <person name="Wu L."/>
            <person name="Ma J."/>
        </authorList>
    </citation>
    <scope>NUCLEOTIDE SEQUENCE [LARGE SCALE GENOMIC DNA]</scope>
    <source>
        <strain evidence="4">CCUG 61948</strain>
    </source>
</reference>
<accession>A0ABW3B6L1</accession>
<sequence length="280" mass="31874">MLRILLPTDFSENSYDAIQYALKTFKNVAAEFYLLHTYMPPVYHAEYLVGSPGLIGLGDAIREAAVENLKELKTRIEKEHPNDKHTFTYLANLNTLTGEIDRIVPDEKIDLIVMGTKGATGAKEILFGTNTVDIIKKASCPVLAVPPNFEYEVPKEILFPTDYEVAFKTAPLKILLTIARQHISSIEVLHVSNGYELTEKQLKNQERLDAELKGIAHLFHNVNNQEIITAINNFQLKHKMNLLVMVQNKHTFVERLFIEPVIKKIGFHITIPFMVLPYFD</sequence>
<comment type="caution">
    <text evidence="3">The sequence shown here is derived from an EMBL/GenBank/DDBJ whole genome shotgun (WGS) entry which is preliminary data.</text>
</comment>
<evidence type="ECO:0000259" key="2">
    <source>
        <dbReference type="Pfam" id="PF00582"/>
    </source>
</evidence>
<dbReference type="InterPro" id="IPR014729">
    <property type="entry name" value="Rossmann-like_a/b/a_fold"/>
</dbReference>
<dbReference type="CDD" id="cd00293">
    <property type="entry name" value="USP-like"/>
    <property type="match status" value="1"/>
</dbReference>
<evidence type="ECO:0000256" key="1">
    <source>
        <dbReference type="ARBA" id="ARBA00008791"/>
    </source>
</evidence>
<dbReference type="EMBL" id="JBHTHY010000014">
    <property type="protein sequence ID" value="MFD0798720.1"/>
    <property type="molecule type" value="Genomic_DNA"/>
</dbReference>
<dbReference type="RefSeq" id="WP_379935596.1">
    <property type="nucleotide sequence ID" value="NZ_JBHTHY010000014.1"/>
</dbReference>
<organism evidence="3 4">
    <name type="scientific">Maribacter chungangensis</name>
    <dbReference type="NCBI Taxonomy" id="1069117"/>
    <lineage>
        <taxon>Bacteria</taxon>
        <taxon>Pseudomonadati</taxon>
        <taxon>Bacteroidota</taxon>
        <taxon>Flavobacteriia</taxon>
        <taxon>Flavobacteriales</taxon>
        <taxon>Flavobacteriaceae</taxon>
        <taxon>Maribacter</taxon>
    </lineage>
</organism>
<evidence type="ECO:0000313" key="3">
    <source>
        <dbReference type="EMBL" id="MFD0798720.1"/>
    </source>
</evidence>
<evidence type="ECO:0000313" key="4">
    <source>
        <dbReference type="Proteomes" id="UP001597012"/>
    </source>
</evidence>
<feature type="domain" description="UspA" evidence="2">
    <location>
        <begin position="3"/>
        <end position="146"/>
    </location>
</feature>
<dbReference type="Proteomes" id="UP001597012">
    <property type="component" value="Unassembled WGS sequence"/>
</dbReference>
<comment type="similarity">
    <text evidence="1">Belongs to the universal stress protein A family.</text>
</comment>
<dbReference type="PANTHER" id="PTHR46268">
    <property type="entry name" value="STRESS RESPONSE PROTEIN NHAX"/>
    <property type="match status" value="1"/>
</dbReference>
<keyword evidence="4" id="KW-1185">Reference proteome</keyword>
<dbReference type="PRINTS" id="PR01438">
    <property type="entry name" value="UNVRSLSTRESS"/>
</dbReference>
<dbReference type="SUPFAM" id="SSF52402">
    <property type="entry name" value="Adenine nucleotide alpha hydrolases-like"/>
    <property type="match status" value="2"/>
</dbReference>
<dbReference type="Pfam" id="PF00582">
    <property type="entry name" value="Usp"/>
    <property type="match status" value="1"/>
</dbReference>
<dbReference type="PANTHER" id="PTHR46268:SF6">
    <property type="entry name" value="UNIVERSAL STRESS PROTEIN UP12"/>
    <property type="match status" value="1"/>
</dbReference>